<sequence>MDGRYDPIESPDETTVFPYHDLTPPTTADVARARKVVRQHLPTTPLVRSETLSSDLDAEVYLKREDTLPTGAFKVRGGVNLVSSLSAEFREAGLITASSGNHGQSIAWAGREFGVPVTIGVPAEANDGKVAAMERLGAEVIRHGPDYDAARERIEQLASERGARYVHSGNEPKLVAGVGTAGLEVVDELPEVDRVFCPVGGGTSAAGYCLTVGKLTDADVVGVQSEAAPAMHRAWTDGSLEPHDRMETTAEGVATRVPFALTMDLLGDGLADFRLVSEADIRDGVARLFEDERIVMEGACATAVAAAVEARAEIAGETVVIPVSGRNIDLAKLDRMLEASEYSA</sequence>
<dbReference type="InterPro" id="IPR001926">
    <property type="entry name" value="TrpB-like_PALP"/>
</dbReference>
<evidence type="ECO:0000313" key="7">
    <source>
        <dbReference type="Proteomes" id="UP000605784"/>
    </source>
</evidence>
<keyword evidence="3" id="KW-0663">Pyridoxal phosphate</keyword>
<reference evidence="6" key="1">
    <citation type="journal article" date="2014" name="Int. J. Syst. Evol. Microbiol.">
        <title>Complete genome sequence of Corynebacterium casei LMG S-19264T (=DSM 44701T), isolated from a smear-ripened cheese.</title>
        <authorList>
            <consortium name="US DOE Joint Genome Institute (JGI-PGF)"/>
            <person name="Walter F."/>
            <person name="Albersmeier A."/>
            <person name="Kalinowski J."/>
            <person name="Ruckert C."/>
        </authorList>
    </citation>
    <scope>NUCLEOTIDE SEQUENCE</scope>
    <source>
        <strain evidence="6">JCM 17820</strain>
    </source>
</reference>
<dbReference type="GO" id="GO:0004794">
    <property type="term" value="F:threonine deaminase activity"/>
    <property type="evidence" value="ECO:0007669"/>
    <property type="project" value="TreeGrafter"/>
</dbReference>
<comment type="caution">
    <text evidence="6">The sequence shown here is derived from an EMBL/GenBank/DDBJ whole genome shotgun (WGS) entry which is preliminary data.</text>
</comment>
<evidence type="ECO:0000256" key="3">
    <source>
        <dbReference type="ARBA" id="ARBA00022898"/>
    </source>
</evidence>
<comment type="similarity">
    <text evidence="2">Belongs to the serine/threonine dehydratase family.</text>
</comment>
<dbReference type="Gene3D" id="3.40.50.1100">
    <property type="match status" value="2"/>
</dbReference>
<evidence type="ECO:0000256" key="2">
    <source>
        <dbReference type="ARBA" id="ARBA00010869"/>
    </source>
</evidence>
<accession>A0A830GGY4</accession>
<keyword evidence="4 6" id="KW-0456">Lyase</keyword>
<reference evidence="6" key="2">
    <citation type="submission" date="2020-09" db="EMBL/GenBank/DDBJ databases">
        <authorList>
            <person name="Sun Q."/>
            <person name="Ohkuma M."/>
        </authorList>
    </citation>
    <scope>NUCLEOTIDE SEQUENCE</scope>
    <source>
        <strain evidence="6">JCM 17820</strain>
    </source>
</reference>
<dbReference type="InterPro" id="IPR036052">
    <property type="entry name" value="TrpB-like_PALP_sf"/>
</dbReference>
<dbReference type="FunFam" id="3.40.50.1100:FF:000005">
    <property type="entry name" value="Threonine dehydratase catabolic"/>
    <property type="match status" value="1"/>
</dbReference>
<dbReference type="GO" id="GO:0006565">
    <property type="term" value="P:L-serine catabolic process"/>
    <property type="evidence" value="ECO:0007669"/>
    <property type="project" value="TreeGrafter"/>
</dbReference>
<dbReference type="Proteomes" id="UP000605784">
    <property type="component" value="Unassembled WGS sequence"/>
</dbReference>
<dbReference type="RefSeq" id="WP_188994407.1">
    <property type="nucleotide sequence ID" value="NZ_BMOU01000001.1"/>
</dbReference>
<dbReference type="GO" id="GO:0006567">
    <property type="term" value="P:L-threonine catabolic process"/>
    <property type="evidence" value="ECO:0007669"/>
    <property type="project" value="TreeGrafter"/>
</dbReference>
<proteinExistence type="inferred from homology"/>
<feature type="domain" description="Tryptophan synthase beta chain-like PALP" evidence="5">
    <location>
        <begin position="38"/>
        <end position="325"/>
    </location>
</feature>
<dbReference type="PANTHER" id="PTHR48078:SF7">
    <property type="entry name" value="BLL6502 PROTEIN"/>
    <property type="match status" value="1"/>
</dbReference>
<evidence type="ECO:0000256" key="4">
    <source>
        <dbReference type="ARBA" id="ARBA00023239"/>
    </source>
</evidence>
<evidence type="ECO:0000259" key="5">
    <source>
        <dbReference type="Pfam" id="PF00291"/>
    </source>
</evidence>
<dbReference type="PANTHER" id="PTHR48078">
    <property type="entry name" value="THREONINE DEHYDRATASE, MITOCHONDRIAL-RELATED"/>
    <property type="match status" value="1"/>
</dbReference>
<dbReference type="CDD" id="cd01562">
    <property type="entry name" value="Thr-dehyd"/>
    <property type="match status" value="1"/>
</dbReference>
<dbReference type="AlphaFoldDB" id="A0A830GGY4"/>
<dbReference type="GO" id="GO:0003941">
    <property type="term" value="F:L-serine ammonia-lyase activity"/>
    <property type="evidence" value="ECO:0007669"/>
    <property type="project" value="TreeGrafter"/>
</dbReference>
<protein>
    <submittedName>
        <fullName evidence="6">Threonine ammonia-lyase</fullName>
    </submittedName>
</protein>
<dbReference type="EMBL" id="BMOU01000001">
    <property type="protein sequence ID" value="GGN87349.1"/>
    <property type="molecule type" value="Genomic_DNA"/>
</dbReference>
<dbReference type="GO" id="GO:0009097">
    <property type="term" value="P:isoleucine biosynthetic process"/>
    <property type="evidence" value="ECO:0007669"/>
    <property type="project" value="TreeGrafter"/>
</dbReference>
<name>A0A830GGY4_9EURY</name>
<evidence type="ECO:0000256" key="1">
    <source>
        <dbReference type="ARBA" id="ARBA00001933"/>
    </source>
</evidence>
<dbReference type="SUPFAM" id="SSF53686">
    <property type="entry name" value="Tryptophan synthase beta subunit-like PLP-dependent enzymes"/>
    <property type="match status" value="1"/>
</dbReference>
<comment type="cofactor">
    <cofactor evidence="1">
        <name>pyridoxal 5'-phosphate</name>
        <dbReference type="ChEBI" id="CHEBI:597326"/>
    </cofactor>
</comment>
<dbReference type="InterPro" id="IPR050147">
    <property type="entry name" value="Ser/Thr_Dehydratase"/>
</dbReference>
<keyword evidence="7" id="KW-1185">Reference proteome</keyword>
<dbReference type="Pfam" id="PF00291">
    <property type="entry name" value="PALP"/>
    <property type="match status" value="1"/>
</dbReference>
<gene>
    <name evidence="6" type="ORF">GCM10009030_05960</name>
</gene>
<evidence type="ECO:0000313" key="6">
    <source>
        <dbReference type="EMBL" id="GGN87349.1"/>
    </source>
</evidence>
<organism evidence="6 7">
    <name type="scientific">Haloarcula pellucida</name>
    <dbReference type="NCBI Taxonomy" id="1427151"/>
    <lineage>
        <taxon>Archaea</taxon>
        <taxon>Methanobacteriati</taxon>
        <taxon>Methanobacteriota</taxon>
        <taxon>Stenosarchaea group</taxon>
        <taxon>Halobacteria</taxon>
        <taxon>Halobacteriales</taxon>
        <taxon>Haloarculaceae</taxon>
        <taxon>Haloarcula</taxon>
    </lineage>
</organism>